<evidence type="ECO:0000313" key="2">
    <source>
        <dbReference type="EnsemblPlants" id="KQL01099"/>
    </source>
</evidence>
<organism evidence="2 3">
    <name type="scientific">Setaria italica</name>
    <name type="common">Foxtail millet</name>
    <name type="synonym">Panicum italicum</name>
    <dbReference type="NCBI Taxonomy" id="4555"/>
    <lineage>
        <taxon>Eukaryota</taxon>
        <taxon>Viridiplantae</taxon>
        <taxon>Streptophyta</taxon>
        <taxon>Embryophyta</taxon>
        <taxon>Tracheophyta</taxon>
        <taxon>Spermatophyta</taxon>
        <taxon>Magnoliopsida</taxon>
        <taxon>Liliopsida</taxon>
        <taxon>Poales</taxon>
        <taxon>Poaceae</taxon>
        <taxon>PACMAD clade</taxon>
        <taxon>Panicoideae</taxon>
        <taxon>Panicodae</taxon>
        <taxon>Paniceae</taxon>
        <taxon>Cenchrinae</taxon>
        <taxon>Setaria</taxon>
    </lineage>
</organism>
<keyword evidence="3" id="KW-1185">Reference proteome</keyword>
<dbReference type="OMA" id="MWILEED"/>
<protein>
    <recommendedName>
        <fullName evidence="1">Myb/SANT-like domain-containing protein</fullName>
    </recommendedName>
</protein>
<proteinExistence type="predicted"/>
<dbReference type="eggNOG" id="ENOG502T2DY">
    <property type="taxonomic scope" value="Eukaryota"/>
</dbReference>
<reference evidence="2" key="2">
    <citation type="submission" date="2018-08" db="UniProtKB">
        <authorList>
            <consortium name="EnsemblPlants"/>
        </authorList>
    </citation>
    <scope>IDENTIFICATION</scope>
    <source>
        <strain evidence="2">Yugu1</strain>
    </source>
</reference>
<dbReference type="PANTHER" id="PTHR47069:SF9">
    <property type="entry name" value="MYB_SANT-LIKE DOMAIN-CONTAINING PROTEIN"/>
    <property type="match status" value="1"/>
</dbReference>
<name>K3YMM6_SETIT</name>
<dbReference type="Pfam" id="PF12776">
    <property type="entry name" value="Myb_DNA-bind_3"/>
    <property type="match status" value="1"/>
</dbReference>
<dbReference type="Proteomes" id="UP000004995">
    <property type="component" value="Unassembled WGS sequence"/>
</dbReference>
<dbReference type="Gramene" id="KQL01099">
    <property type="protein sequence ID" value="KQL01099"/>
    <property type="gene ID" value="SETIT_015507mg"/>
</dbReference>
<evidence type="ECO:0000313" key="3">
    <source>
        <dbReference type="Proteomes" id="UP000004995"/>
    </source>
</evidence>
<sequence>MASSRANWDEATTKIFLDLCIVEKNQLNWSNKCLTKLGWQQVYRNFKQRTGLILGSKQLQNKWSTMRRSFMNWRDLQVQSGLDCDKHTDGVAADSTFWATDEGTSTAKPPPFLDELYMLFGHTTQDRGTLLTTGGVRVATPSMGTEDTPADILEDYVRKLSQTIAMRSQKRLSCEQEELDLAMWILEEDGIDEGSDLYCMVIYLCKNVVNRRDFIKMKTKESRLHWIQFNWERENK</sequence>
<feature type="domain" description="Myb/SANT-like" evidence="1">
    <location>
        <begin position="7"/>
        <end position="99"/>
    </location>
</feature>
<dbReference type="HOGENOM" id="CLU_092221_0_0_1"/>
<reference evidence="3" key="1">
    <citation type="journal article" date="2012" name="Nat. Biotechnol.">
        <title>Reference genome sequence of the model plant Setaria.</title>
        <authorList>
            <person name="Bennetzen J.L."/>
            <person name="Schmutz J."/>
            <person name="Wang H."/>
            <person name="Percifield R."/>
            <person name="Hawkins J."/>
            <person name="Pontaroli A.C."/>
            <person name="Estep M."/>
            <person name="Feng L."/>
            <person name="Vaughn J.N."/>
            <person name="Grimwood J."/>
            <person name="Jenkins J."/>
            <person name="Barry K."/>
            <person name="Lindquist E."/>
            <person name="Hellsten U."/>
            <person name="Deshpande S."/>
            <person name="Wang X."/>
            <person name="Wu X."/>
            <person name="Mitros T."/>
            <person name="Triplett J."/>
            <person name="Yang X."/>
            <person name="Ye C.Y."/>
            <person name="Mauro-Herrera M."/>
            <person name="Wang L."/>
            <person name="Li P."/>
            <person name="Sharma M."/>
            <person name="Sharma R."/>
            <person name="Ronald P.C."/>
            <person name="Panaud O."/>
            <person name="Kellogg E.A."/>
            <person name="Brutnell T.P."/>
            <person name="Doust A.N."/>
            <person name="Tuskan G.A."/>
            <person name="Rokhsar D."/>
            <person name="Devos K.M."/>
        </authorList>
    </citation>
    <scope>NUCLEOTIDE SEQUENCE [LARGE SCALE GENOMIC DNA]</scope>
    <source>
        <strain evidence="3">cv. Yugu1</strain>
    </source>
</reference>
<dbReference type="InterPro" id="IPR024752">
    <property type="entry name" value="Myb/SANT-like_dom"/>
</dbReference>
<accession>K3YMM6</accession>
<dbReference type="InParanoid" id="K3YMM6"/>
<evidence type="ECO:0000259" key="1">
    <source>
        <dbReference type="Pfam" id="PF12776"/>
    </source>
</evidence>
<dbReference type="AlphaFoldDB" id="K3YMM6"/>
<dbReference type="EnsemblPlants" id="KQL01099">
    <property type="protein sequence ID" value="KQL01099"/>
    <property type="gene ID" value="SETIT_015507mg"/>
</dbReference>
<dbReference type="EMBL" id="AGNK02003608">
    <property type="status" value="NOT_ANNOTATED_CDS"/>
    <property type="molecule type" value="Genomic_DNA"/>
</dbReference>
<dbReference type="PANTHER" id="PTHR47069">
    <property type="match status" value="1"/>
</dbReference>